<dbReference type="Pfam" id="PF25084">
    <property type="entry name" value="LbH_EIF2B"/>
    <property type="match status" value="1"/>
</dbReference>
<dbReference type="InterPro" id="IPR005845">
    <property type="entry name" value="A-D-PHexomutase_a/b/a-II"/>
</dbReference>
<evidence type="ECO:0000256" key="4">
    <source>
        <dbReference type="ARBA" id="ARBA00022540"/>
    </source>
</evidence>
<dbReference type="Gene3D" id="2.160.10.10">
    <property type="entry name" value="Hexapeptide repeat proteins"/>
    <property type="match status" value="1"/>
</dbReference>
<keyword evidence="5" id="KW-0648">Protein biosynthesis</keyword>
<comment type="similarity">
    <text evidence="2">Belongs to the phosphohexose mutase family.</text>
</comment>
<gene>
    <name evidence="10" type="primary">cugP_1</name>
    <name evidence="10" type="ORF">DDT42_00632</name>
</gene>
<evidence type="ECO:0000259" key="9">
    <source>
        <dbReference type="Pfam" id="PF25084"/>
    </source>
</evidence>
<accession>A0A9E2BFX8</accession>
<dbReference type="EMBL" id="QLTW01000022">
    <property type="protein sequence ID" value="MBT9144782.1"/>
    <property type="molecule type" value="Genomic_DNA"/>
</dbReference>
<dbReference type="InterPro" id="IPR005844">
    <property type="entry name" value="A-D-PHexomutase_a/b/a-I"/>
</dbReference>
<dbReference type="GO" id="GO:0005975">
    <property type="term" value="P:carbohydrate metabolic process"/>
    <property type="evidence" value="ECO:0007669"/>
    <property type="project" value="InterPro"/>
</dbReference>
<dbReference type="EC" id="2.7.7.9" evidence="10"/>
<dbReference type="Gene3D" id="3.90.550.10">
    <property type="entry name" value="Spore Coat Polysaccharide Biosynthesis Protein SpsA, Chain A"/>
    <property type="match status" value="1"/>
</dbReference>
<evidence type="ECO:0000259" key="6">
    <source>
        <dbReference type="Pfam" id="PF00483"/>
    </source>
</evidence>
<dbReference type="InterPro" id="IPR016055">
    <property type="entry name" value="A-D-PHexomutase_a/b/a-I/II/III"/>
</dbReference>
<reference evidence="10 11" key="1">
    <citation type="journal article" date="2021" name="bioRxiv">
        <title>Unique metabolic strategies in Hadean analogues reveal hints for primordial physiology.</title>
        <authorList>
            <person name="Nobu M.K."/>
            <person name="Nakai R."/>
            <person name="Tamazawa S."/>
            <person name="Mori H."/>
            <person name="Toyoda A."/>
            <person name="Ijiri A."/>
            <person name="Suzuki S."/>
            <person name="Kurokawa K."/>
            <person name="Kamagata Y."/>
            <person name="Tamaki H."/>
        </authorList>
    </citation>
    <scope>NUCLEOTIDE SEQUENCE [LARGE SCALE GENOMIC DNA]</scope>
    <source>
        <strain evidence="10">BS525</strain>
    </source>
</reference>
<keyword evidence="3" id="KW-0963">Cytoplasm</keyword>
<comment type="caution">
    <text evidence="10">The sequence shown here is derived from an EMBL/GenBank/DDBJ whole genome shotgun (WGS) entry which is preliminary data.</text>
</comment>
<evidence type="ECO:0000256" key="2">
    <source>
        <dbReference type="ARBA" id="ARBA00010231"/>
    </source>
</evidence>
<dbReference type="Pfam" id="PF02878">
    <property type="entry name" value="PGM_PMM_I"/>
    <property type="match status" value="1"/>
</dbReference>
<evidence type="ECO:0000313" key="10">
    <source>
        <dbReference type="EMBL" id="MBT9144782.1"/>
    </source>
</evidence>
<dbReference type="AlphaFoldDB" id="A0A9E2BFX8"/>
<evidence type="ECO:0000313" key="11">
    <source>
        <dbReference type="Proteomes" id="UP000811545"/>
    </source>
</evidence>
<comment type="subcellular location">
    <subcellularLocation>
        <location evidence="1">Cytoplasm</location>
        <location evidence="1">Cytosol</location>
    </subcellularLocation>
</comment>
<dbReference type="InterPro" id="IPR056764">
    <property type="entry name" value="LbH_EIF2B3/5"/>
</dbReference>
<keyword evidence="10" id="KW-0808">Transferase</keyword>
<dbReference type="SUPFAM" id="SSF55957">
    <property type="entry name" value="Phosphoglucomutase, C-terminal domain"/>
    <property type="match status" value="1"/>
</dbReference>
<evidence type="ECO:0000259" key="8">
    <source>
        <dbReference type="Pfam" id="PF02879"/>
    </source>
</evidence>
<feature type="domain" description="Alpha-D-phosphohexomutase alpha/beta/alpha" evidence="8">
    <location>
        <begin position="533"/>
        <end position="633"/>
    </location>
</feature>
<dbReference type="Proteomes" id="UP000811545">
    <property type="component" value="Unassembled WGS sequence"/>
</dbReference>
<evidence type="ECO:0000259" key="7">
    <source>
        <dbReference type="Pfam" id="PF02878"/>
    </source>
</evidence>
<dbReference type="PANTHER" id="PTHR22572">
    <property type="entry name" value="SUGAR-1-PHOSPHATE GUANYL TRANSFERASE"/>
    <property type="match status" value="1"/>
</dbReference>
<feature type="domain" description="Nucleotidyl transferase" evidence="6">
    <location>
        <begin position="2"/>
        <end position="233"/>
    </location>
</feature>
<dbReference type="CDD" id="cd04181">
    <property type="entry name" value="NTP_transferase"/>
    <property type="match status" value="1"/>
</dbReference>
<dbReference type="SUPFAM" id="SSF53448">
    <property type="entry name" value="Nucleotide-diphospho-sugar transferases"/>
    <property type="match status" value="1"/>
</dbReference>
<dbReference type="InterPro" id="IPR050486">
    <property type="entry name" value="Mannose-1P_guanyltransferase"/>
</dbReference>
<dbReference type="InterPro" id="IPR029044">
    <property type="entry name" value="Nucleotide-diphossugar_trans"/>
</dbReference>
<dbReference type="Gene3D" id="3.40.120.10">
    <property type="entry name" value="Alpha-D-Glucose-1,6-Bisphosphate, subunit A, domain 3"/>
    <property type="match status" value="3"/>
</dbReference>
<dbReference type="InterPro" id="IPR011004">
    <property type="entry name" value="Trimer_LpxA-like_sf"/>
</dbReference>
<feature type="domain" description="EIF2B subunit epsilon/gamma LbH" evidence="9">
    <location>
        <begin position="252"/>
        <end position="351"/>
    </location>
</feature>
<dbReference type="Pfam" id="PF02879">
    <property type="entry name" value="PGM_PMM_II"/>
    <property type="match status" value="1"/>
</dbReference>
<evidence type="ECO:0000256" key="3">
    <source>
        <dbReference type="ARBA" id="ARBA00022490"/>
    </source>
</evidence>
<name>A0A9E2BFX8_PSYF1</name>
<protein>
    <submittedName>
        <fullName evidence="10">UTP--glucose-1-phosphate uridylyltransferase</fullName>
        <ecNumber evidence="10">2.7.7.9</ecNumber>
    </submittedName>
</protein>
<evidence type="ECO:0000256" key="1">
    <source>
        <dbReference type="ARBA" id="ARBA00004514"/>
    </source>
</evidence>
<dbReference type="SUPFAM" id="SSF53738">
    <property type="entry name" value="Phosphoglucomutase, first 3 domains"/>
    <property type="match status" value="2"/>
</dbReference>
<dbReference type="Pfam" id="PF00483">
    <property type="entry name" value="NTP_transferase"/>
    <property type="match status" value="1"/>
</dbReference>
<keyword evidence="10" id="KW-0548">Nucleotidyltransferase</keyword>
<dbReference type="InterPro" id="IPR005835">
    <property type="entry name" value="NTP_transferase_dom"/>
</dbReference>
<organism evidence="10 11">
    <name type="scientific">Psychracetigena formicireducens</name>
    <dbReference type="NCBI Taxonomy" id="2986056"/>
    <lineage>
        <taxon>Bacteria</taxon>
        <taxon>Bacillati</taxon>
        <taxon>Candidatus Lithacetigenota</taxon>
        <taxon>Candidatus Psychracetigena</taxon>
    </lineage>
</organism>
<dbReference type="InterPro" id="IPR036900">
    <property type="entry name" value="A-D-PHexomutase_C_sf"/>
</dbReference>
<feature type="domain" description="Alpha-D-phosphohexomutase alpha/beta/alpha" evidence="7">
    <location>
        <begin position="383"/>
        <end position="512"/>
    </location>
</feature>
<proteinExistence type="inferred from homology"/>
<dbReference type="GO" id="GO:0003983">
    <property type="term" value="F:UTP:glucose-1-phosphate uridylyltransferase activity"/>
    <property type="evidence" value="ECO:0007669"/>
    <property type="project" value="UniProtKB-EC"/>
</dbReference>
<evidence type="ECO:0000256" key="5">
    <source>
        <dbReference type="ARBA" id="ARBA00022917"/>
    </source>
</evidence>
<keyword evidence="4" id="KW-0396">Initiation factor</keyword>
<sequence>MKGIIMAGGFGTRLRPLTVNIPKPMVPVANKPMVSHIVRLLKKHNITDLIVLLYHQPQAIKDYLSTGADFGVNLEYIISEDDLGTAGAVAMAREKLDTTFLVISADILTDFNLSEVINFHKHKESLATITLTRVENPLQYGIVIVDEDSRIVRFLEKPSWGEVFSDTVNTGIYVLEPKILDLIPLGKEFDFSKNLFPLILSQNYPFYGNIVEGYWRDVGDIREYKKSHSDILKGRVDLKIEGERIGKIGTDIWISQNAVIDNLRKLEGTIVIGSGSKVGDAIIINSFVGERTIIEDGVEIENSIIWEDTRIESNSRIINSILCKKVKIGSGTILEGDNTIADNCEIGNEVVFRPSVSVWPNKKVENGSVVTDSLVWGKTWSRSLFGSYGIIGVNNVEITPDFLARLGSAYGTFLGKGSTVFLARDAHESSRMFKRAIIAGLMSAGVNIMDLRASPLPLLRFAVKSLSGSGGVQVMRSPLDTNLVNIKFYDRSGFELSPSQETSIERIFFRDEYFRANYDEVGFLDIPPRVVESYKELYLKHLDTKTIKNSQLKIVIDYSFGTSVLFFPTILGDFGLDIVSLNAYMDGKRTVKSTTEYSDSLKNISSVVRSLDTNFGISLDSSAEKISVIDNSGEIYSPTRLIAIIISLIKKLQKDVLLTLPINASYELEEYLKKLNINITWSSILPKHFIRDAEKSDLAADIMGGLVFPKFLPFFDGLYSIGKFIELLSQTKTDLMQIKEITPRRDALHIEVPCPWESKGTVMRKMVERAGNNAEIIEGVKNRERDGYTLVIPDSDRPVLHLYASYKDELKEKEKIDDLKRRVELCTRV</sequence>
<dbReference type="GO" id="GO:0016868">
    <property type="term" value="F:intramolecular phosphotransferase activity"/>
    <property type="evidence" value="ECO:0007669"/>
    <property type="project" value="InterPro"/>
</dbReference>
<dbReference type="SUPFAM" id="SSF51161">
    <property type="entry name" value="Trimeric LpxA-like enzymes"/>
    <property type="match status" value="1"/>
</dbReference>